<feature type="compositionally biased region" description="Basic and acidic residues" evidence="1">
    <location>
        <begin position="507"/>
        <end position="531"/>
    </location>
</feature>
<protein>
    <submittedName>
        <fullName evidence="3">Uncharacterized protein</fullName>
    </submittedName>
</protein>
<reference evidence="4" key="1">
    <citation type="journal article" date="2023" name="Mol. Phylogenet. Evol.">
        <title>Genome-scale phylogeny and comparative genomics of the fungal order Sordariales.</title>
        <authorList>
            <person name="Hensen N."/>
            <person name="Bonometti L."/>
            <person name="Westerberg I."/>
            <person name="Brannstrom I.O."/>
            <person name="Guillou S."/>
            <person name="Cros-Aarteil S."/>
            <person name="Calhoun S."/>
            <person name="Haridas S."/>
            <person name="Kuo A."/>
            <person name="Mondo S."/>
            <person name="Pangilinan J."/>
            <person name="Riley R."/>
            <person name="LaButti K."/>
            <person name="Andreopoulos B."/>
            <person name="Lipzen A."/>
            <person name="Chen C."/>
            <person name="Yan M."/>
            <person name="Daum C."/>
            <person name="Ng V."/>
            <person name="Clum A."/>
            <person name="Steindorff A."/>
            <person name="Ohm R.A."/>
            <person name="Martin F."/>
            <person name="Silar P."/>
            <person name="Natvig D.O."/>
            <person name="Lalanne C."/>
            <person name="Gautier V."/>
            <person name="Ament-Velasquez S.L."/>
            <person name="Kruys A."/>
            <person name="Hutchinson M.I."/>
            <person name="Powell A.J."/>
            <person name="Barry K."/>
            <person name="Miller A.N."/>
            <person name="Grigoriev I.V."/>
            <person name="Debuchy R."/>
            <person name="Gladieux P."/>
            <person name="Hiltunen Thoren M."/>
            <person name="Johannesson H."/>
        </authorList>
    </citation>
    <scope>NUCLEOTIDE SEQUENCE [LARGE SCALE GENOMIC DNA]</scope>
    <source>
        <strain evidence="4">CBS 340.73</strain>
    </source>
</reference>
<feature type="compositionally biased region" description="Polar residues" evidence="1">
    <location>
        <begin position="126"/>
        <end position="143"/>
    </location>
</feature>
<keyword evidence="4" id="KW-1185">Reference proteome</keyword>
<organism evidence="3 4">
    <name type="scientific">Diplogelasinospora grovesii</name>
    <dbReference type="NCBI Taxonomy" id="303347"/>
    <lineage>
        <taxon>Eukaryota</taxon>
        <taxon>Fungi</taxon>
        <taxon>Dikarya</taxon>
        <taxon>Ascomycota</taxon>
        <taxon>Pezizomycotina</taxon>
        <taxon>Sordariomycetes</taxon>
        <taxon>Sordariomycetidae</taxon>
        <taxon>Sordariales</taxon>
        <taxon>Diplogelasinosporaceae</taxon>
        <taxon>Diplogelasinospora</taxon>
    </lineage>
</organism>
<keyword evidence="2" id="KW-0812">Transmembrane</keyword>
<gene>
    <name evidence="3" type="ORF">QBC46DRAFT_391295</name>
</gene>
<feature type="compositionally biased region" description="Basic and acidic residues" evidence="1">
    <location>
        <begin position="87"/>
        <end position="100"/>
    </location>
</feature>
<feature type="compositionally biased region" description="Basic and acidic residues" evidence="1">
    <location>
        <begin position="460"/>
        <end position="469"/>
    </location>
</feature>
<evidence type="ECO:0000313" key="3">
    <source>
        <dbReference type="EMBL" id="KAK3937948.1"/>
    </source>
</evidence>
<feature type="compositionally biased region" description="Basic residues" evidence="1">
    <location>
        <begin position="105"/>
        <end position="120"/>
    </location>
</feature>
<dbReference type="AlphaFoldDB" id="A0AAN6N498"/>
<accession>A0AAN6N498</accession>
<feature type="region of interest" description="Disordered" evidence="1">
    <location>
        <begin position="87"/>
        <end position="154"/>
    </location>
</feature>
<dbReference type="Proteomes" id="UP001303473">
    <property type="component" value="Unassembled WGS sequence"/>
</dbReference>
<feature type="compositionally biased region" description="Pro residues" evidence="1">
    <location>
        <begin position="390"/>
        <end position="402"/>
    </location>
</feature>
<proteinExistence type="predicted"/>
<evidence type="ECO:0000256" key="2">
    <source>
        <dbReference type="SAM" id="Phobius"/>
    </source>
</evidence>
<feature type="region of interest" description="Disordered" evidence="1">
    <location>
        <begin position="387"/>
        <end position="407"/>
    </location>
</feature>
<comment type="caution">
    <text evidence="3">The sequence shown here is derived from an EMBL/GenBank/DDBJ whole genome shotgun (WGS) entry which is preliminary data.</text>
</comment>
<dbReference type="EMBL" id="MU853841">
    <property type="protein sequence ID" value="KAK3937948.1"/>
    <property type="molecule type" value="Genomic_DNA"/>
</dbReference>
<feature type="compositionally biased region" description="Basic residues" evidence="1">
    <location>
        <begin position="481"/>
        <end position="495"/>
    </location>
</feature>
<feature type="transmembrane region" description="Helical" evidence="2">
    <location>
        <begin position="346"/>
        <end position="367"/>
    </location>
</feature>
<evidence type="ECO:0000313" key="4">
    <source>
        <dbReference type="Proteomes" id="UP001303473"/>
    </source>
</evidence>
<sequence>MPFTETVTIINNSGKILSTGKQLVNIFKDAKAAYRDKKDALRAERAGIQRARTFEMTPRGPPPDEYYEYDGYEDEIDHRYDRRAALRDDVGRRRSHDDRSQASSRHSHRSKRSHQHRSSSRARSALTESNLRTHSEVSSTTPSAAPKGYRSPYAETMPRDLTLSRPTLAHAASSPYPTRSEYPGPAPVPVPVPVPMPVSNATTPVSTPRQSMMVHRPRSDTALNKTNAIDMDLAYGDIPPDLESRVDLDTAEEEAPEAAAAPDVPPEAEALSLVDRIEAFLEEAQCVHHSASAIIENLQERPEAAAAVALTLAELSALLGKMSPAFLSVIKGGSPAIFALLASPQFLIGAGVAVGVTVVMFGGWKIVKRIGEGRKEKEQPIAMQAQPAIPTEPVPVPPPPGAQVPQPAGSAVYEEALVLEEELSTIESWRRGITPFGEDETADIELMSPEAERVMRERYRDDEELHPDDSASGIGYARTVRSARTHRSSKTHRSRRHDDRDADDVTIPERKSSKPYKDRDGESEVARSERSHRSHRSSQSKRTERTSLKAIEGGSKEKDNTLESVLHKEKKPNMLKTLFKKKEKEAKERTAISVMV</sequence>
<keyword evidence="2" id="KW-0472">Membrane</keyword>
<keyword evidence="2" id="KW-1133">Transmembrane helix</keyword>
<evidence type="ECO:0000256" key="1">
    <source>
        <dbReference type="SAM" id="MobiDB-lite"/>
    </source>
</evidence>
<feature type="region of interest" description="Disordered" evidence="1">
    <location>
        <begin position="460"/>
        <end position="567"/>
    </location>
</feature>
<feature type="compositionally biased region" description="Basic and acidic residues" evidence="1">
    <location>
        <begin position="554"/>
        <end position="567"/>
    </location>
</feature>
<name>A0AAN6N498_9PEZI</name>